<protein>
    <submittedName>
        <fullName evidence="9">Zinc finger ZZ-type and EF-hand domain-containing protein 1-like</fullName>
    </submittedName>
</protein>
<sequence>GYVTAHAYGLPTPEALLEQVKLREAAARMSDSWVAISESVLARNESALVRWLEERLSRGEESVTLEQFCEMLESRDAPRDECEEAYGQFDAEGDGIVDVESMLMALKNSNGANLQGELSHVIRQLQACSLTPGFVDIFSKSKDRLKAHASKILKFLHRNRIPSSAIPFPVLEGYNSICTMRSSVVQDFLDYLLQKEKAELNHDPDVDKVKVVTQCYSFIEASSNSADINKMTNGETVSFWQSDGSARSHWIRLKLKPDIVLRRLAIAVASNDHSYMPQLVSIAVGKNRRSLQEIRDVRIPSNVTGYVPLLDNGNISHPYIQINIKRCLSDGCDTRIHGLKTMGYQITKSKEVSVSDASAIWYLSLLTSLVTASMETNPVLAQAVLQSTQKALQHMPPLSLTPSSMEFPRFLSANILEEVDGFLLRIADCCVSPDAELTLLAFALARGSVAKVLISLSGICEHLDSEYRASSLLASMASVRLRLLYRKPIQLHLQACDAKSKEEKSGPENMLTEPNTGDGFLTENGKRKASVILSTENQSCFQVTQIKIKVRKGAIGAKCGLVFAYNDSEAFDADKHFKRFKKYDSWDYKDYKEFVQDSTRIEETSEDEPIGWFAVEEDWNDVEIKLQQCRVSKFLMVKFLCAMQDTAERLGVQQMSFSGYLCPHSERLEDVDDLSAQAEGSISGLVTGLALMKKTLYFIQQLTRDMHMLQDVSLSKQKSLLDFSDLSMLLFWDFYRKLRSIEGEEAIKTRVLLLQLLQNCFPMLSSLTESQSSDITASNNPQFLCCAVVDGPEGQTAVEKALRKEAVKAILSGAAIFFPDKQSRRDKLFHMMKNITEENQPESVKLTFESLCSYFSDQDPKGLLLLPSKGAPSDFDISPVLTVMDTLLIVATRECEVLMLDSRGGSIWRVLLSLFWALQGSLLSWCFLQLKGGTATSADLAREILIKYVEQFLSGTRDILSPLIKRFSGADIIEKLSGSILAMATRQLVTIFLLELCALDIPHCVLLKRFYPLADLLKKLSSDTEDIFSKVDMEGCQQTQQPVVLRTWHMESPHNYENSRHETTVFVCPGATSFEVEFDERCETEKRYDYLEFTDARGGKVRYDMKVGTEKWPKKVTFKAGPQLQFLFHSDSSNNEWGYKFTVTAYGLPDVTVSWTSDLQLLVSRLMGRLASRTMALKSPYGLMNHVLSCPLWKPMFRHGLSGLPGEKKLALASPDTDPVREEPAPLGDELVEFLKDFACWDPSQDASDDRTELMRALLMTCKKQPIRNEIAAGSKVDQAVNAAWAAMVYHTPWTLSFVTLQIFFTLKQQHYRLTKVEKVKKHSRTPLNIYYFVSCFFLSKKTNKQIFQFISRFICLFPDFQCVLAHICVFLCVFSVLHTLALKKAQALSVCEVLELVQQCILTLGKPHLFQAPCILFLQELLACQKDFTNYFSQLVGSGQEMRELVRHSYHQLVLMLVEAVQSFNALNEKALLPALSCVQTCLLHLLDMSWEAEDLSLFLDIKLPDLLLTMSQENISVHDIAISQWTEEDEIIDYERNTEWMDECLDGMFEKWFDKISQASVEDKRKMHMFIARYCDLLNVEISCDGCERIAPWHRYRCLQCTDMDLCKTCFLSGAKPEGHEDDHEMVNMEYACDHCQGLIVGSRINCNVCEDFDLCFGCYNAKKYPDSHLPTHRITVYPMVTIRISDRHRLIQPYIHNYSWLLFAALALFTSELISESVQDGEPLNDVKLGYSKLFVAFECLVGFNWRQQDIEGVNGDKNGKVQMLKCILSPFFASVSESSGDTITSPNSENMDAYKDQEEKTARGPLQEHVFAECSRERILGLLAAMLPATKQGSSLSLSSLSPILPLLFRVVISNAGCLNETYHLTLGLLGQLLLRISPTEADAAVAEALTDKFELLTLGDGAALDVPGWKTTQLLFSLGAVCLDSRIGLDWACSVADILRNLNISSQWCAVVAAFTDHCIQQLPQQLKRTNLFTLLVLVGFPEVLCMGTQAVFIDNANEQHNVILLKHFTEKNRAAVVDVKTRKRRTVKDYQLVQAHESSTVSPTSAHMSRYLKNFTSIVSHLLQVGVESSVQDAVEATWVLSLALKGLYNTLKVFTSHLPLYSKKLLVRKCSKGTGFSKMWLLRDLEILSIMLYSSKREIHSMAEDADTETDGEKEREREHDSDHSSCCADDVDPNRLDPLEGLDEETKICFQITHDALNAPLHILRAMYELQMKRTDSFFLEVQKRFDGDAIKTDETIRTLAQKWQPSKRPRSEERSTKAVDTDIIIVPCVSKPTRCDRATEETNVVTQKLITNTESDLQLSYAKQRRTKSSALLHKELDARSNKAVRQYLFKVNEAIAILYARHVLATLLADWPSDTPIREEDLELSGASHMAYILDMLMQLEERPMWEKILQKVLRGCSQSMLGNLSLTACQFMEEPGMAVQVRESKHPYDNNTNFEDKVHIPGAIFLSVKFDSRCHTEEGCDELLMASSSDFLQDLHTFSGSHQKWTDFEIPGDTLYYRFISDMSNTEWGYKFTVTGGHRGRFQTGFEILKQMLADEQALTHLPLADIWEWQVGVACRQTGNQRLKAIHLLLRLLQCPSQWGCDLTLLRPLWQLFTTMESGLIQDPTSITVLLPLHRALTELFFIAEGMADSCQSGHQYALALSTLLCAAYTVQIVTIEGLP</sequence>
<dbReference type="PANTHER" id="PTHR22772">
    <property type="entry name" value="NOVEL ZZ TYPE ZINC FINGER DOMAIN CONTAINING PROTEIN"/>
    <property type="match status" value="1"/>
</dbReference>
<dbReference type="SUPFAM" id="SSF47473">
    <property type="entry name" value="EF-hand"/>
    <property type="match status" value="1"/>
</dbReference>
<gene>
    <name evidence="9" type="primary">LOC107664510</name>
</gene>
<feature type="region of interest" description="Disordered" evidence="5">
    <location>
        <begin position="500"/>
        <end position="519"/>
    </location>
</feature>
<reference evidence="9" key="2">
    <citation type="submission" date="2025-09" db="UniProtKB">
        <authorList>
            <consortium name="Ensembl"/>
        </authorList>
    </citation>
    <scope>IDENTIFICATION</scope>
</reference>
<evidence type="ECO:0000256" key="3">
    <source>
        <dbReference type="ARBA" id="ARBA00022833"/>
    </source>
</evidence>
<feature type="domain" description="EF-hand" evidence="7">
    <location>
        <begin position="77"/>
        <end position="112"/>
    </location>
</feature>
<dbReference type="SUPFAM" id="SSF49785">
    <property type="entry name" value="Galactose-binding domain-like"/>
    <property type="match status" value="1"/>
</dbReference>
<dbReference type="PROSITE" id="PS51284">
    <property type="entry name" value="DOC"/>
    <property type="match status" value="1"/>
</dbReference>
<dbReference type="Ensembl" id="ENSSANT00000002800.1">
    <property type="protein sequence ID" value="ENSSANP00000002596.1"/>
    <property type="gene ID" value="ENSSANG00000001299.1"/>
</dbReference>
<keyword evidence="3" id="KW-0862">Zinc</keyword>
<dbReference type="Pfam" id="PF00569">
    <property type="entry name" value="ZZ"/>
    <property type="match status" value="2"/>
</dbReference>
<dbReference type="PROSITE" id="PS50135">
    <property type="entry name" value="ZF_ZZ_2"/>
    <property type="match status" value="2"/>
</dbReference>
<feature type="domain" description="DOC" evidence="8">
    <location>
        <begin position="189"/>
        <end position="368"/>
    </location>
</feature>
<dbReference type="Gene3D" id="3.30.60.90">
    <property type="match status" value="2"/>
</dbReference>
<feature type="domain" description="ZZ-type" evidence="6">
    <location>
        <begin position="1581"/>
        <end position="1636"/>
    </location>
</feature>
<evidence type="ECO:0000259" key="6">
    <source>
        <dbReference type="PROSITE" id="PS50135"/>
    </source>
</evidence>
<dbReference type="InterPro" id="IPR011992">
    <property type="entry name" value="EF-hand-dom_pair"/>
</dbReference>
<evidence type="ECO:0000259" key="7">
    <source>
        <dbReference type="PROSITE" id="PS50222"/>
    </source>
</evidence>
<evidence type="ECO:0000313" key="10">
    <source>
        <dbReference type="Proteomes" id="UP000472260"/>
    </source>
</evidence>
<evidence type="ECO:0000256" key="1">
    <source>
        <dbReference type="ARBA" id="ARBA00022723"/>
    </source>
</evidence>
<dbReference type="InterPro" id="IPR041986">
    <property type="entry name" value="ZZEF1_ZZ"/>
</dbReference>
<organism evidence="9 10">
    <name type="scientific">Sinocyclocheilus anshuiensis</name>
    <dbReference type="NCBI Taxonomy" id="1608454"/>
    <lineage>
        <taxon>Eukaryota</taxon>
        <taxon>Metazoa</taxon>
        <taxon>Chordata</taxon>
        <taxon>Craniata</taxon>
        <taxon>Vertebrata</taxon>
        <taxon>Euteleostomi</taxon>
        <taxon>Actinopterygii</taxon>
        <taxon>Neopterygii</taxon>
        <taxon>Teleostei</taxon>
        <taxon>Ostariophysi</taxon>
        <taxon>Cypriniformes</taxon>
        <taxon>Cyprinidae</taxon>
        <taxon>Cyprininae</taxon>
        <taxon>Sinocyclocheilus</taxon>
    </lineage>
</organism>
<dbReference type="InterPro" id="IPR004939">
    <property type="entry name" value="APC_su10/DOC_dom"/>
</dbReference>
<evidence type="ECO:0000313" key="9">
    <source>
        <dbReference type="Ensembl" id="ENSSANP00000002596.1"/>
    </source>
</evidence>
<evidence type="ECO:0000259" key="8">
    <source>
        <dbReference type="PROSITE" id="PS51284"/>
    </source>
</evidence>
<dbReference type="PROSITE" id="PS01357">
    <property type="entry name" value="ZF_ZZ_1"/>
    <property type="match status" value="1"/>
</dbReference>
<dbReference type="CDD" id="cd02343">
    <property type="entry name" value="ZZ_EF"/>
    <property type="match status" value="1"/>
</dbReference>
<dbReference type="Gene3D" id="2.60.120.260">
    <property type="entry name" value="Galactose-binding domain-like"/>
    <property type="match status" value="1"/>
</dbReference>
<dbReference type="GO" id="GO:0005509">
    <property type="term" value="F:calcium ion binding"/>
    <property type="evidence" value="ECO:0007669"/>
    <property type="project" value="InterPro"/>
</dbReference>
<dbReference type="SUPFAM" id="SSF57850">
    <property type="entry name" value="RING/U-box"/>
    <property type="match status" value="2"/>
</dbReference>
<dbReference type="Pfam" id="PF03256">
    <property type="entry name" value="ANAPC10"/>
    <property type="match status" value="1"/>
</dbReference>
<accession>A0A671KB88</accession>
<dbReference type="InterPro" id="IPR043145">
    <property type="entry name" value="Znf_ZZ_sf"/>
</dbReference>
<evidence type="ECO:0000256" key="5">
    <source>
        <dbReference type="SAM" id="MobiDB-lite"/>
    </source>
</evidence>
<dbReference type="InterPro" id="IPR040099">
    <property type="entry name" value="ZZEF1"/>
</dbReference>
<dbReference type="CDD" id="cd02249">
    <property type="entry name" value="ZZ"/>
    <property type="match status" value="1"/>
</dbReference>
<dbReference type="GO" id="GO:0008270">
    <property type="term" value="F:zinc ion binding"/>
    <property type="evidence" value="ECO:0007669"/>
    <property type="project" value="UniProtKB-KW"/>
</dbReference>
<name>A0A671KB88_9TELE</name>
<keyword evidence="2 4" id="KW-0863">Zinc-finger</keyword>
<dbReference type="PROSITE" id="PS50222">
    <property type="entry name" value="EF_HAND_2"/>
    <property type="match status" value="1"/>
</dbReference>
<proteinExistence type="predicted"/>
<feature type="region of interest" description="Disordered" evidence="5">
    <location>
        <begin position="2149"/>
        <end position="2180"/>
    </location>
</feature>
<dbReference type="InterPro" id="IPR000433">
    <property type="entry name" value="Znf_ZZ"/>
</dbReference>
<keyword evidence="10" id="KW-1185">Reference proteome</keyword>
<dbReference type="PANTHER" id="PTHR22772:SF4">
    <property type="entry name" value="ZINC FINGER ZZ-TYPE AND EF-HAND DOMAIN-CONTAINING PROTEIN 1"/>
    <property type="match status" value="1"/>
</dbReference>
<dbReference type="InterPro" id="IPR002048">
    <property type="entry name" value="EF_hand_dom"/>
</dbReference>
<keyword evidence="1" id="KW-0479">Metal-binding</keyword>
<dbReference type="Gene3D" id="2.60.120.290">
    <property type="entry name" value="Spermadhesin, CUB domain"/>
    <property type="match status" value="1"/>
</dbReference>
<dbReference type="InterPro" id="IPR008979">
    <property type="entry name" value="Galactose-bd-like_sf"/>
</dbReference>
<dbReference type="Proteomes" id="UP000472260">
    <property type="component" value="Unassembled WGS sequence"/>
</dbReference>
<reference evidence="9" key="1">
    <citation type="submission" date="2025-08" db="UniProtKB">
        <authorList>
            <consortium name="Ensembl"/>
        </authorList>
    </citation>
    <scope>IDENTIFICATION</scope>
</reference>
<feature type="domain" description="ZZ-type" evidence="6">
    <location>
        <begin position="1630"/>
        <end position="1685"/>
    </location>
</feature>
<dbReference type="InterPro" id="IPR035914">
    <property type="entry name" value="Sperma_CUB_dom_sf"/>
</dbReference>
<evidence type="ECO:0000256" key="2">
    <source>
        <dbReference type="ARBA" id="ARBA00022771"/>
    </source>
</evidence>
<feature type="compositionally biased region" description="Basic and acidic residues" evidence="5">
    <location>
        <begin position="2158"/>
        <end position="2171"/>
    </location>
</feature>
<evidence type="ECO:0000256" key="4">
    <source>
        <dbReference type="PROSITE-ProRule" id="PRU00228"/>
    </source>
</evidence>
<dbReference type="SMART" id="SM00291">
    <property type="entry name" value="ZnF_ZZ"/>
    <property type="match status" value="2"/>
</dbReference>
<dbReference type="SMART" id="SM01337">
    <property type="entry name" value="APC10"/>
    <property type="match status" value="1"/>
</dbReference>